<evidence type="ECO:0008006" key="3">
    <source>
        <dbReference type="Google" id="ProtNLM"/>
    </source>
</evidence>
<sequence>MKFNIKTLLLFNFIFFYSWIHLPSKSYAVPTSFLKNNTGNMKDTEWYRIESNEFSVYYPKEADNMAKYSLYSAKMAYPYLSLLLGVRIKNDASPLLHSQRNRTLIARLEKIPFVLGNVIEGAGFANPVSMNIEAQMIRSRSASFFQHELVHRLMYEHHDFYIGPAGRLFSLAMLPTWWIEGLAEYFTESVGTEQTNHIVKYMALNDYWPSWDRLHALYNADGDTNLRGYATAGKFLGWIFSKIKEKDLYIIHEEISNQTIIPPFYNACDVWLYDNLGKTGEELYLEFKKEQKKYWENQLNNLPKLVETYPKEEDEQGETYYYPTYIFDNHALFSKMISNQSALSSSLNLYNFSLNKQKRIPLSHAGSSLFAISSAQNGKILTANIRNYPNSKIGHELILLNFTGNLSEIDDEKIISEKVINFSSENEALVIDQIQYEGNDNFFITASTNGNSKIYHFNAINNELKFIKKYPFPASIKFIENNNIISKNSNCIHFILSNDFDKTSIQKLCFTGDVTEVLPPNIINIKDAYILSNGNFRILTYWDHVLAFVDYTLFKEIKPIAAFPDWIEGIIPWHPNGDDILGAWIYKKGKYFFEKIDLNRANDNFKKWQLNLNKNNSFLNFPKYKPYTPPYLEIYDNQKMSLLGNDLNAFEEELKKEEILNPNEIEKNIASKNSQENFNETFQQPASYRNQFLFAYPYALPDFLGGPSIGLFAIPFTDEMERHRIQIFGSYNFFLNAPSGSLTYINNRFLDNFSVSLFATPFFNGYYDIKSTNNVIRYYNYLQQTGLSISGSLYLNLKKDSFQSNLSLYKLLPYNSLTTPPQYIGVQEALMASVRGLFSFNLFHTGFYLQKKEKTNGKWMYWKTDFTLGGGKYNSLGNELNSAGQSLGEIDYYNLNSSVLSSLSFYKQKFSLMGQISTTQGNSTLNIKEIYSPYQSYILGNTESLNYISYPLLGSGSLFKLSSGYWSYSGTLGYDFPLYPSFEKKFLFTFLDNLRGVASITRGGTSNTQNFSTFNAITSASVGSSVTIDIKGFQLYPSLVYGWIVGQENNWYIIMQMKFMNVL</sequence>
<dbReference type="EMBL" id="CP017834">
    <property type="protein sequence ID" value="APJ04474.1"/>
    <property type="molecule type" value="Genomic_DNA"/>
</dbReference>
<gene>
    <name evidence="1" type="ORF">AXG55_11365</name>
</gene>
<accession>A0A1L4D2Q2</accession>
<dbReference type="OrthoDB" id="5287405at2"/>
<dbReference type="RefSeq" id="WP_148698225.1">
    <property type="nucleotide sequence ID" value="NZ_CP017834.1"/>
</dbReference>
<evidence type="ECO:0000313" key="2">
    <source>
        <dbReference type="Proteomes" id="UP000184731"/>
    </source>
</evidence>
<evidence type="ECO:0000313" key="1">
    <source>
        <dbReference type="EMBL" id="APJ04474.1"/>
    </source>
</evidence>
<reference evidence="1 2" key="1">
    <citation type="submission" date="2016-10" db="EMBL/GenBank/DDBJ databases">
        <title>Silvanigrella aquatica sp. nov., isolated from a freshwater lake located in the Black Forest, Germany, description of Silvanigrellaceae fam. nov., Silvanigrellales ord. nov., reclassification of the order Bdellovibrionales in the class Oligoflexia, reclassification of the families Bacteriovoracaceae and Halobacteriovoraceae in the new order Bacteriovoracales ord. nov., and reclassification of the family Pseudobacteriovoracaceae in the order Oligoflexiales.</title>
        <authorList>
            <person name="Hahn M.W."/>
            <person name="Schmidt J."/>
            <person name="Koll U."/>
            <person name="Rohde M."/>
            <person name="Verbag S."/>
            <person name="Pitt A."/>
            <person name="Nakai R."/>
            <person name="Naganuma T."/>
            <person name="Lang E."/>
        </authorList>
    </citation>
    <scope>NUCLEOTIDE SEQUENCE [LARGE SCALE GENOMIC DNA]</scope>
    <source>
        <strain evidence="1 2">MWH-Nonnen-W8red</strain>
    </source>
</reference>
<organism evidence="1 2">
    <name type="scientific">Silvanigrella aquatica</name>
    <dbReference type="NCBI Taxonomy" id="1915309"/>
    <lineage>
        <taxon>Bacteria</taxon>
        <taxon>Pseudomonadati</taxon>
        <taxon>Bdellovibrionota</taxon>
        <taxon>Oligoflexia</taxon>
        <taxon>Silvanigrellales</taxon>
        <taxon>Silvanigrellaceae</taxon>
        <taxon>Silvanigrella</taxon>
    </lineage>
</organism>
<proteinExistence type="predicted"/>
<dbReference type="STRING" id="1915309.AXG55_11365"/>
<dbReference type="AlphaFoldDB" id="A0A1L4D2Q2"/>
<keyword evidence="2" id="KW-1185">Reference proteome</keyword>
<dbReference type="KEGG" id="saqi:AXG55_11365"/>
<protein>
    <recommendedName>
        <fullName evidence="3">Peptidase MA-like domain-containing protein</fullName>
    </recommendedName>
</protein>
<name>A0A1L4D2Q2_9BACT</name>
<dbReference type="Proteomes" id="UP000184731">
    <property type="component" value="Chromosome"/>
</dbReference>